<dbReference type="GO" id="GO:0008803">
    <property type="term" value="F:bis(5'-nucleosyl)-tetraphosphatase (symmetrical) activity"/>
    <property type="evidence" value="ECO:0007669"/>
    <property type="project" value="TreeGrafter"/>
</dbReference>
<dbReference type="PANTHER" id="PTHR42850:SF4">
    <property type="entry name" value="ZINC-DEPENDENT ENDOPOLYPHOSPHATASE"/>
    <property type="match status" value="1"/>
</dbReference>
<accession>A0A858E9M2</accession>
<evidence type="ECO:0000259" key="1">
    <source>
        <dbReference type="Pfam" id="PF00149"/>
    </source>
</evidence>
<name>A0A858E9M2_9CAUD</name>
<dbReference type="Proteomes" id="UP000609966">
    <property type="component" value="Segment"/>
</dbReference>
<evidence type="ECO:0000313" key="3">
    <source>
        <dbReference type="Proteomes" id="UP000609966"/>
    </source>
</evidence>
<reference evidence="2" key="1">
    <citation type="submission" date="2020-01" db="EMBL/GenBank/DDBJ databases">
        <title>Comparative genomic and phylogenetic analyses of the P100virus genus of Listeria bacteriophages and report of two new members.</title>
        <authorList>
            <person name="Blanco Fernandez M.D."/>
            <person name="Barrios M.E."/>
            <person name="Mbayed V.A."/>
            <person name="Klumpp J."/>
        </authorList>
    </citation>
    <scope>NUCLEOTIDE SEQUENCE</scope>
</reference>
<dbReference type="CDD" id="cd00144">
    <property type="entry name" value="MPP_PPP_family"/>
    <property type="match status" value="1"/>
</dbReference>
<dbReference type="GO" id="GO:0110154">
    <property type="term" value="P:RNA decapping"/>
    <property type="evidence" value="ECO:0007669"/>
    <property type="project" value="TreeGrafter"/>
</dbReference>
<feature type="domain" description="Calcineurin-like phosphoesterase" evidence="1">
    <location>
        <begin position="10"/>
        <end position="200"/>
    </location>
</feature>
<dbReference type="InterPro" id="IPR050126">
    <property type="entry name" value="Ap4A_hydrolase"/>
</dbReference>
<dbReference type="PRINTS" id="PR00114">
    <property type="entry name" value="STPHPHTASE"/>
</dbReference>
<protein>
    <submittedName>
        <fullName evidence="2">Putative phosphatase</fullName>
    </submittedName>
</protein>
<dbReference type="GO" id="GO:0016791">
    <property type="term" value="F:phosphatase activity"/>
    <property type="evidence" value="ECO:0007669"/>
    <property type="project" value="TreeGrafter"/>
</dbReference>
<dbReference type="PANTHER" id="PTHR42850">
    <property type="entry name" value="METALLOPHOSPHOESTERASE"/>
    <property type="match status" value="1"/>
</dbReference>
<gene>
    <name evidence="2" type="ORF">vBLivaVAfA18_039</name>
</gene>
<proteinExistence type="predicted"/>
<evidence type="ECO:0000313" key="2">
    <source>
        <dbReference type="EMBL" id="QIG60963.1"/>
    </source>
</evidence>
<sequence length="258" mass="30293">MVTKFREAFAISDIHGCSLEFLEMLNNWDRDKQLLVLCGDYIDRGDESREVLDIICDLKMEYGDQVVVIRGNHDQMLLDFIEEEQNEYTINRWLASGGGNTLSSYFNNMPQEERSKHRLSSFYHFTSICIQKKYRHHIELLRASKPYYEFGDVLFTHAGIQSLYGEDWKKTTDHEFMWIRDWYKQENLTGKVIVFGHTPTCYLPFRDHNSPNFDVWVHDRKKLIGIDGGCCFEGQLNAITITNKGEFNIVEPVKQKIV</sequence>
<dbReference type="EMBL" id="MN939540">
    <property type="protein sequence ID" value="QIG60963.1"/>
    <property type="molecule type" value="Genomic_DNA"/>
</dbReference>
<organism evidence="2 3">
    <name type="scientific">Listeria phage vB_Liva_VAfA18</name>
    <dbReference type="NCBI Taxonomy" id="2712945"/>
    <lineage>
        <taxon>Viruses</taxon>
        <taxon>Duplodnaviria</taxon>
        <taxon>Heunggongvirae</taxon>
        <taxon>Uroviricota</taxon>
        <taxon>Caudoviricetes</taxon>
        <taxon>Herelleviridae</taxon>
        <taxon>Jasinskavirinae</taxon>
        <taxon>Pecentumvirus</taxon>
        <taxon>Pecentumvirus list36</taxon>
    </lineage>
</organism>
<dbReference type="Gene3D" id="3.60.21.10">
    <property type="match status" value="1"/>
</dbReference>
<dbReference type="Pfam" id="PF00149">
    <property type="entry name" value="Metallophos"/>
    <property type="match status" value="1"/>
</dbReference>
<dbReference type="InterPro" id="IPR006186">
    <property type="entry name" value="Ser/Thr-sp_prot-phosphatase"/>
</dbReference>
<dbReference type="SUPFAM" id="SSF56300">
    <property type="entry name" value="Metallo-dependent phosphatases"/>
    <property type="match status" value="1"/>
</dbReference>
<dbReference type="InterPro" id="IPR004843">
    <property type="entry name" value="Calcineurin-like_PHP"/>
</dbReference>
<dbReference type="InterPro" id="IPR029052">
    <property type="entry name" value="Metallo-depent_PP-like"/>
</dbReference>